<keyword evidence="2" id="KW-1185">Reference proteome</keyword>
<accession>F2NUF4</accession>
<dbReference type="HOGENOM" id="CLU_421464_0_0_12"/>
<reference evidence="1 2" key="1">
    <citation type="journal article" date="2011" name="Stand. Genomic Sci.">
        <title>Complete genome sequence of Treponema succinifaciens type strain (6091).</title>
        <authorList>
            <person name="Han C."/>
            <person name="Gronow S."/>
            <person name="Teshima H."/>
            <person name="Lapidus A."/>
            <person name="Nolan M."/>
            <person name="Lucas S."/>
            <person name="Hammon N."/>
            <person name="Deshpande S."/>
            <person name="Cheng J.F."/>
            <person name="Zeytun A."/>
            <person name="Tapia R."/>
            <person name="Goodwin L."/>
            <person name="Pitluck S."/>
            <person name="Liolios K."/>
            <person name="Pagani I."/>
            <person name="Ivanova N."/>
            <person name="Mavromatis K."/>
            <person name="Mikhailova N."/>
            <person name="Huntemann M."/>
            <person name="Pati A."/>
            <person name="Chen A."/>
            <person name="Palaniappan K."/>
            <person name="Land M."/>
            <person name="Hauser L."/>
            <person name="Brambilla E.M."/>
            <person name="Rohde M."/>
            <person name="Goker M."/>
            <person name="Woyke T."/>
            <person name="Bristow J."/>
            <person name="Eisen J.A."/>
            <person name="Markowitz V."/>
            <person name="Hugenholtz P."/>
            <person name="Kyrpides N.C."/>
            <person name="Klenk H.P."/>
            <person name="Detter J.C."/>
        </authorList>
    </citation>
    <scope>NUCLEOTIDE SEQUENCE [LARGE SCALE GENOMIC DNA]</scope>
    <source>
        <strain evidence="2">ATCC 33096 / DSM 2489 / 6091</strain>
    </source>
</reference>
<organism evidence="1 2">
    <name type="scientific">Treponema succinifaciens (strain ATCC 33096 / DSM 2489 / 6091)</name>
    <dbReference type="NCBI Taxonomy" id="869209"/>
    <lineage>
        <taxon>Bacteria</taxon>
        <taxon>Pseudomonadati</taxon>
        <taxon>Spirochaetota</taxon>
        <taxon>Spirochaetia</taxon>
        <taxon>Spirochaetales</taxon>
        <taxon>Treponemataceae</taxon>
        <taxon>Treponema</taxon>
    </lineage>
</organism>
<evidence type="ECO:0000313" key="1">
    <source>
        <dbReference type="EMBL" id="AEB13247.1"/>
    </source>
</evidence>
<proteinExistence type="predicted"/>
<protein>
    <submittedName>
        <fullName evidence="1">Uncharacterized protein</fullName>
    </submittedName>
</protein>
<sequence length="623" mass="72705">MLEYGQFADYVHRYAQHHIEENSALESYCTSDYKAVLEAEINGLVADRQVVISSIRNKDYIFVVPYFIEKYNDLFNQIDANISIPFPSINDMPKIVPIDVVTKKQADEIIYGRLDKEELNDRTLYCIVFSKTVPSLIFPSSFPIANLINLALKKLQELMHKEESHDYFLKKLSISNPGKELSIKTFFNKFCANPSTVLDILKNTGDNFYYWSQLCYFIKQDYTKLKDFAPEDITILQSVAIIEIATSYYKSKAAEKLQAQAAFEQLDILMKNPPYYYNLNDIRKMKDKTGIPLLGQYKEEQLMNHLKAKTQESIGNQMPELLIFKVNDGNGYYIFKERVIPLIIRLANDVRILVREALIKSWYNNLREYELLPEMKENAAFERCLEREVSSIEPVLSALLNASFLPVVAFEDQTPGHITLFRNDSLISYSELLMLSRQELLADAKLKLPFWYAMPIVSFIMKLLFKKPKPKTRKDASAALKIQNELKDKESEILKRRDEDDSIDPKNKRRRELRKLAIEIEKEFVPETSTLDRELKGYMHEWNDRIGKQNYENLGEDVNSLIRDYFRKVLRTLKADTFNAERIRRLAESLVDTPSMMKIKNHPALKRYVELYIIKIVKNLPSN</sequence>
<reference evidence="2" key="2">
    <citation type="submission" date="2011-04" db="EMBL/GenBank/DDBJ databases">
        <title>The complete genome of chromosome of Treponema succinifaciens DSM 2489.</title>
        <authorList>
            <person name="Lucas S."/>
            <person name="Copeland A."/>
            <person name="Lapidus A."/>
            <person name="Bruce D."/>
            <person name="Goodwin L."/>
            <person name="Pitluck S."/>
            <person name="Peters L."/>
            <person name="Kyrpides N."/>
            <person name="Mavromatis K."/>
            <person name="Ivanova N."/>
            <person name="Ovchinnikova G."/>
            <person name="Teshima H."/>
            <person name="Detter J.C."/>
            <person name="Tapia R."/>
            <person name="Han C."/>
            <person name="Land M."/>
            <person name="Hauser L."/>
            <person name="Markowitz V."/>
            <person name="Cheng J.-F."/>
            <person name="Hugenholtz P."/>
            <person name="Woyke T."/>
            <person name="Wu D."/>
            <person name="Gronow S."/>
            <person name="Wellnitz S."/>
            <person name="Brambilla E."/>
            <person name="Klenk H.-P."/>
            <person name="Eisen J.A."/>
        </authorList>
    </citation>
    <scope>NUCLEOTIDE SEQUENCE [LARGE SCALE GENOMIC DNA]</scope>
    <source>
        <strain evidence="2">ATCC 33096 / DSM 2489 / 6091</strain>
    </source>
</reference>
<dbReference type="Proteomes" id="UP000006852">
    <property type="component" value="Chromosome"/>
</dbReference>
<dbReference type="AlphaFoldDB" id="F2NUF4"/>
<dbReference type="KEGG" id="tsu:Tresu_0288"/>
<name>F2NUF4_TRES6</name>
<dbReference type="STRING" id="869209.Tresu_0288"/>
<gene>
    <name evidence="1" type="ordered locus">Tresu_0288</name>
</gene>
<evidence type="ECO:0000313" key="2">
    <source>
        <dbReference type="Proteomes" id="UP000006852"/>
    </source>
</evidence>
<dbReference type="eggNOG" id="ENOG5033T4C">
    <property type="taxonomic scope" value="Bacteria"/>
</dbReference>
<dbReference type="EMBL" id="CP002631">
    <property type="protein sequence ID" value="AEB13247.1"/>
    <property type="molecule type" value="Genomic_DNA"/>
</dbReference>